<proteinExistence type="inferred from homology"/>
<reference evidence="6 7" key="1">
    <citation type="submission" date="2017-08" db="EMBL/GenBank/DDBJ databases">
        <title>Infants hospitalized years apart are colonized by the same room-sourced microbial strains.</title>
        <authorList>
            <person name="Brooks B."/>
            <person name="Olm M.R."/>
            <person name="Firek B.A."/>
            <person name="Baker R."/>
            <person name="Thomas B.C."/>
            <person name="Morowitz M.J."/>
            <person name="Banfield J.F."/>
        </authorList>
    </citation>
    <scope>NUCLEOTIDE SEQUENCE [LARGE SCALE GENOMIC DNA]</scope>
    <source>
        <strain evidence="6">S2_005_001_R1_22</strain>
    </source>
</reference>
<dbReference type="EMBL" id="QFQI01000004">
    <property type="protein sequence ID" value="PZQ60749.1"/>
    <property type="molecule type" value="Genomic_DNA"/>
</dbReference>
<evidence type="ECO:0000259" key="5">
    <source>
        <dbReference type="PROSITE" id="PS51891"/>
    </source>
</evidence>
<dbReference type="Proteomes" id="UP000249229">
    <property type="component" value="Unassembled WGS sequence"/>
</dbReference>
<evidence type="ECO:0000313" key="6">
    <source>
        <dbReference type="EMBL" id="PZQ60749.1"/>
    </source>
</evidence>
<accession>A0A2W5P9F7</accession>
<protein>
    <submittedName>
        <fullName evidence="6">Aldehyde-activating protein</fullName>
    </submittedName>
</protein>
<organism evidence="6 7">
    <name type="scientific">Sphingomonas taxi</name>
    <dbReference type="NCBI Taxonomy" id="1549858"/>
    <lineage>
        <taxon>Bacteria</taxon>
        <taxon>Pseudomonadati</taxon>
        <taxon>Pseudomonadota</taxon>
        <taxon>Alphaproteobacteria</taxon>
        <taxon>Sphingomonadales</taxon>
        <taxon>Sphingomonadaceae</taxon>
        <taxon>Sphingomonas</taxon>
    </lineage>
</organism>
<dbReference type="InterPro" id="IPR011057">
    <property type="entry name" value="Mss4-like_sf"/>
</dbReference>
<name>A0A2W5P9F7_9SPHN</name>
<evidence type="ECO:0000256" key="2">
    <source>
        <dbReference type="ARBA" id="ARBA00022723"/>
    </source>
</evidence>
<evidence type="ECO:0000256" key="1">
    <source>
        <dbReference type="ARBA" id="ARBA00005495"/>
    </source>
</evidence>
<dbReference type="PANTHER" id="PTHR33337">
    <property type="entry name" value="GFA DOMAIN-CONTAINING PROTEIN"/>
    <property type="match status" value="1"/>
</dbReference>
<dbReference type="Gene3D" id="3.90.1590.10">
    <property type="entry name" value="glutathione-dependent formaldehyde- activating enzyme (gfa)"/>
    <property type="match status" value="1"/>
</dbReference>
<dbReference type="SUPFAM" id="SSF51316">
    <property type="entry name" value="Mss4-like"/>
    <property type="match status" value="1"/>
</dbReference>
<feature type="domain" description="CENP-V/GFA" evidence="5">
    <location>
        <begin position="3"/>
        <end position="117"/>
    </location>
</feature>
<sequence>MTITGRCHCGEISYAGEAAPEHHAICHCTDCRTWSGAPMVGWMAFREESFTVTGTPARYRSSEHVVREFCGTCGTGLFYRNPAMLPGIVDVQSGTLDSPEAHAPGAQIMVKDRLPWADGIAALPAFQTYPDMD</sequence>
<evidence type="ECO:0000313" key="7">
    <source>
        <dbReference type="Proteomes" id="UP000249229"/>
    </source>
</evidence>
<evidence type="ECO:0000256" key="4">
    <source>
        <dbReference type="ARBA" id="ARBA00023239"/>
    </source>
</evidence>
<keyword evidence="3" id="KW-0862">Zinc</keyword>
<gene>
    <name evidence="6" type="ORF">DI544_07330</name>
</gene>
<dbReference type="GO" id="GO:0016846">
    <property type="term" value="F:carbon-sulfur lyase activity"/>
    <property type="evidence" value="ECO:0007669"/>
    <property type="project" value="InterPro"/>
</dbReference>
<keyword evidence="4" id="KW-0456">Lyase</keyword>
<dbReference type="PANTHER" id="PTHR33337:SF40">
    <property type="entry name" value="CENP-V_GFA DOMAIN-CONTAINING PROTEIN-RELATED"/>
    <property type="match status" value="1"/>
</dbReference>
<dbReference type="GO" id="GO:0046872">
    <property type="term" value="F:metal ion binding"/>
    <property type="evidence" value="ECO:0007669"/>
    <property type="project" value="UniProtKB-KW"/>
</dbReference>
<dbReference type="Pfam" id="PF04828">
    <property type="entry name" value="GFA"/>
    <property type="match status" value="1"/>
</dbReference>
<dbReference type="PROSITE" id="PS51891">
    <property type="entry name" value="CENP_V_GFA"/>
    <property type="match status" value="1"/>
</dbReference>
<keyword evidence="2" id="KW-0479">Metal-binding</keyword>
<evidence type="ECO:0000256" key="3">
    <source>
        <dbReference type="ARBA" id="ARBA00022833"/>
    </source>
</evidence>
<comment type="similarity">
    <text evidence="1">Belongs to the Gfa family.</text>
</comment>
<dbReference type="AlphaFoldDB" id="A0A2W5P9F7"/>
<dbReference type="InterPro" id="IPR006913">
    <property type="entry name" value="CENP-V/GFA"/>
</dbReference>
<comment type="caution">
    <text evidence="6">The sequence shown here is derived from an EMBL/GenBank/DDBJ whole genome shotgun (WGS) entry which is preliminary data.</text>
</comment>